<dbReference type="PRINTS" id="PR00039">
    <property type="entry name" value="HTHLYSR"/>
</dbReference>
<protein>
    <submittedName>
        <fullName evidence="6">DNA-binding transcriptional LysR family regulator</fullName>
    </submittedName>
</protein>
<accession>A0A7W8UGD7</accession>
<evidence type="ECO:0000256" key="3">
    <source>
        <dbReference type="ARBA" id="ARBA00023125"/>
    </source>
</evidence>
<dbReference type="Pfam" id="PF00126">
    <property type="entry name" value="HTH_1"/>
    <property type="match status" value="1"/>
</dbReference>
<keyword evidence="2" id="KW-0805">Transcription regulation</keyword>
<evidence type="ECO:0000259" key="5">
    <source>
        <dbReference type="PROSITE" id="PS50931"/>
    </source>
</evidence>
<feature type="domain" description="HTH lysR-type" evidence="5">
    <location>
        <begin position="8"/>
        <end position="65"/>
    </location>
</feature>
<dbReference type="Gene3D" id="1.10.10.10">
    <property type="entry name" value="Winged helix-like DNA-binding domain superfamily/Winged helix DNA-binding domain"/>
    <property type="match status" value="1"/>
</dbReference>
<dbReference type="PANTHER" id="PTHR30537:SF5">
    <property type="entry name" value="HTH-TYPE TRANSCRIPTIONAL ACTIVATOR TTDR-RELATED"/>
    <property type="match status" value="1"/>
</dbReference>
<dbReference type="Gene3D" id="3.40.190.10">
    <property type="entry name" value="Periplasmic binding protein-like II"/>
    <property type="match status" value="2"/>
</dbReference>
<dbReference type="AlphaFoldDB" id="A0A7W8UGD7"/>
<keyword evidence="4" id="KW-0804">Transcription</keyword>
<name>A0A7W8UGD7_9HYPH</name>
<dbReference type="GO" id="GO:0003677">
    <property type="term" value="F:DNA binding"/>
    <property type="evidence" value="ECO:0007669"/>
    <property type="project" value="UniProtKB-KW"/>
</dbReference>
<sequence length="299" mass="32540">MNFRKKLPSLTALVALEATIRHRSVTVAAKELGVTQAAVSRLIALLENDFGRPLFNRGHRTIVPTPACLIFGATLADSFSDIADAVEALRENRSDVVTIGATIAFSSLWLLPKLAEFRSKHPGVQIRVISQDSKFTMDTGEVDVVFHYGSSTPSGTTAIASTGDRIFPVCSPEYKATHSLSSFPSGTFDLIETDVSSRSWVRWPDWFAMTGRRSEVTEPALRFSHYTETISAAKAGQGVALGWDTLIRSCIEDGTLVKAGNVEFDAEGRHMILVPAHAKRAPVIDLVSGWLTQAIQQPV</sequence>
<dbReference type="Proteomes" id="UP000585507">
    <property type="component" value="Unassembled WGS sequence"/>
</dbReference>
<evidence type="ECO:0000256" key="1">
    <source>
        <dbReference type="ARBA" id="ARBA00009437"/>
    </source>
</evidence>
<evidence type="ECO:0000256" key="2">
    <source>
        <dbReference type="ARBA" id="ARBA00023015"/>
    </source>
</evidence>
<organism evidence="6 7">
    <name type="scientific">Rhizobium giardinii</name>
    <dbReference type="NCBI Taxonomy" id="56731"/>
    <lineage>
        <taxon>Bacteria</taxon>
        <taxon>Pseudomonadati</taxon>
        <taxon>Pseudomonadota</taxon>
        <taxon>Alphaproteobacteria</taxon>
        <taxon>Hyphomicrobiales</taxon>
        <taxon>Rhizobiaceae</taxon>
        <taxon>Rhizobium/Agrobacterium group</taxon>
        <taxon>Rhizobium</taxon>
    </lineage>
</organism>
<comment type="similarity">
    <text evidence="1">Belongs to the LysR transcriptional regulatory family.</text>
</comment>
<evidence type="ECO:0000256" key="4">
    <source>
        <dbReference type="ARBA" id="ARBA00023163"/>
    </source>
</evidence>
<comment type="caution">
    <text evidence="6">The sequence shown here is derived from an EMBL/GenBank/DDBJ whole genome shotgun (WGS) entry which is preliminary data.</text>
</comment>
<dbReference type="SUPFAM" id="SSF53850">
    <property type="entry name" value="Periplasmic binding protein-like II"/>
    <property type="match status" value="1"/>
</dbReference>
<dbReference type="SUPFAM" id="SSF46785">
    <property type="entry name" value="Winged helix' DNA-binding domain"/>
    <property type="match status" value="1"/>
</dbReference>
<evidence type="ECO:0000313" key="7">
    <source>
        <dbReference type="Proteomes" id="UP000585507"/>
    </source>
</evidence>
<dbReference type="Pfam" id="PF03466">
    <property type="entry name" value="LysR_substrate"/>
    <property type="match status" value="1"/>
</dbReference>
<dbReference type="RefSeq" id="WP_018328360.1">
    <property type="nucleotide sequence ID" value="NZ_JACHBK010000016.1"/>
</dbReference>
<dbReference type="InterPro" id="IPR058163">
    <property type="entry name" value="LysR-type_TF_proteobact-type"/>
</dbReference>
<dbReference type="InterPro" id="IPR000847">
    <property type="entry name" value="LysR_HTH_N"/>
</dbReference>
<gene>
    <name evidence="6" type="ORF">GGD55_005613</name>
</gene>
<reference evidence="6 7" key="1">
    <citation type="submission" date="2020-08" db="EMBL/GenBank/DDBJ databases">
        <title>Genomic Encyclopedia of Type Strains, Phase IV (KMG-V): Genome sequencing to study the core and pangenomes of soil and plant-associated prokaryotes.</title>
        <authorList>
            <person name="Whitman W."/>
        </authorList>
    </citation>
    <scope>NUCLEOTIDE SEQUENCE [LARGE SCALE GENOMIC DNA]</scope>
    <source>
        <strain evidence="6 7">SEMIA 4084</strain>
    </source>
</reference>
<proteinExistence type="inferred from homology"/>
<dbReference type="PANTHER" id="PTHR30537">
    <property type="entry name" value="HTH-TYPE TRANSCRIPTIONAL REGULATOR"/>
    <property type="match status" value="1"/>
</dbReference>
<dbReference type="InterPro" id="IPR036388">
    <property type="entry name" value="WH-like_DNA-bd_sf"/>
</dbReference>
<keyword evidence="3 6" id="KW-0238">DNA-binding</keyword>
<dbReference type="InterPro" id="IPR036390">
    <property type="entry name" value="WH_DNA-bd_sf"/>
</dbReference>
<evidence type="ECO:0000313" key="6">
    <source>
        <dbReference type="EMBL" id="MBB5538870.1"/>
    </source>
</evidence>
<dbReference type="EMBL" id="JACHBK010000016">
    <property type="protein sequence ID" value="MBB5538870.1"/>
    <property type="molecule type" value="Genomic_DNA"/>
</dbReference>
<dbReference type="PROSITE" id="PS50931">
    <property type="entry name" value="HTH_LYSR"/>
    <property type="match status" value="1"/>
</dbReference>
<keyword evidence="7" id="KW-1185">Reference proteome</keyword>
<dbReference type="InterPro" id="IPR005119">
    <property type="entry name" value="LysR_subst-bd"/>
</dbReference>
<dbReference type="GO" id="GO:0003700">
    <property type="term" value="F:DNA-binding transcription factor activity"/>
    <property type="evidence" value="ECO:0007669"/>
    <property type="project" value="InterPro"/>
</dbReference>